<proteinExistence type="predicted"/>
<keyword evidence="1" id="KW-0472">Membrane</keyword>
<organism evidence="2 3">
    <name type="scientific">Kaistella jeonii</name>
    <dbReference type="NCBI Taxonomy" id="266749"/>
    <lineage>
        <taxon>Bacteria</taxon>
        <taxon>Pseudomonadati</taxon>
        <taxon>Bacteroidota</taxon>
        <taxon>Flavobacteriia</taxon>
        <taxon>Flavobacteriales</taxon>
        <taxon>Weeksellaceae</taxon>
        <taxon>Chryseobacterium group</taxon>
        <taxon>Kaistella</taxon>
    </lineage>
</organism>
<feature type="transmembrane region" description="Helical" evidence="1">
    <location>
        <begin position="41"/>
        <end position="63"/>
    </location>
</feature>
<reference evidence="2 3" key="1">
    <citation type="submission" date="2014-10" db="EMBL/GenBank/DDBJ databases">
        <title>Kaistella jeonii genome.</title>
        <authorList>
            <person name="Clayton J.T."/>
            <person name="Newman J.D."/>
        </authorList>
    </citation>
    <scope>NUCLEOTIDE SEQUENCE [LARGE SCALE GENOMIC DNA]</scope>
    <source>
        <strain evidence="2 3">DSM 17048</strain>
    </source>
</reference>
<name>A0A0C1D1G1_9FLAO</name>
<gene>
    <name evidence="2" type="ORF">OA86_01695</name>
</gene>
<keyword evidence="1" id="KW-0812">Transmembrane</keyword>
<comment type="caution">
    <text evidence="2">The sequence shown here is derived from an EMBL/GenBank/DDBJ whole genome shotgun (WGS) entry which is preliminary data.</text>
</comment>
<feature type="transmembrane region" description="Helical" evidence="1">
    <location>
        <begin position="9"/>
        <end position="29"/>
    </location>
</feature>
<dbReference type="Proteomes" id="UP000031473">
    <property type="component" value="Unassembled WGS sequence"/>
</dbReference>
<dbReference type="AlphaFoldDB" id="A0A0C1D1G1"/>
<evidence type="ECO:0000256" key="1">
    <source>
        <dbReference type="SAM" id="Phobius"/>
    </source>
</evidence>
<dbReference type="EMBL" id="JSYL01000001">
    <property type="protein sequence ID" value="KIA90621.1"/>
    <property type="molecule type" value="Genomic_DNA"/>
</dbReference>
<accession>A0A0C1D1G1</accession>
<keyword evidence="3" id="KW-1185">Reference proteome</keyword>
<sequence length="69" mass="8031">MLTSNKKYIILFSVFLSMSFVGVVINLYTELNDKKVIDIHIFNSQLLKSMVISFAVLLIIMITKRKQMF</sequence>
<dbReference type="STRING" id="266749.SAMN05421876_101184"/>
<evidence type="ECO:0000313" key="2">
    <source>
        <dbReference type="EMBL" id="KIA90621.1"/>
    </source>
</evidence>
<evidence type="ECO:0000313" key="3">
    <source>
        <dbReference type="Proteomes" id="UP000031473"/>
    </source>
</evidence>
<keyword evidence="1" id="KW-1133">Transmembrane helix</keyword>
<protein>
    <submittedName>
        <fullName evidence="2">Uncharacterized protein</fullName>
    </submittedName>
</protein>